<dbReference type="PROSITE" id="PS51352">
    <property type="entry name" value="THIOREDOXIN_2"/>
    <property type="match status" value="1"/>
</dbReference>
<dbReference type="Pfam" id="PF00085">
    <property type="entry name" value="Thioredoxin"/>
    <property type="match status" value="1"/>
</dbReference>
<dbReference type="EMBL" id="CP131061">
    <property type="protein sequence ID" value="WNY26558.1"/>
    <property type="molecule type" value="Genomic_DNA"/>
</dbReference>
<gene>
    <name evidence="2" type="primary">trxA_1</name>
    <name evidence="2" type="ORF">MsAm2_03250</name>
</gene>
<dbReference type="GeneID" id="89227725"/>
<dbReference type="PANTHER" id="PTHR45663">
    <property type="entry name" value="GEO12009P1"/>
    <property type="match status" value="1"/>
</dbReference>
<dbReference type="CDD" id="cd02947">
    <property type="entry name" value="TRX_family"/>
    <property type="match status" value="1"/>
</dbReference>
<dbReference type="PANTHER" id="PTHR45663:SF11">
    <property type="entry name" value="GEO12009P1"/>
    <property type="match status" value="1"/>
</dbReference>
<reference evidence="2 3" key="1">
    <citation type="submission" date="2023-07" db="EMBL/GenBank/DDBJ databases">
        <title>Closed genome sequence of Methanosarcinaceae archaeon Am2.</title>
        <authorList>
            <person name="Poehlein A."/>
            <person name="Protasov E."/>
            <person name="Platt K."/>
            <person name="Reeh H."/>
            <person name="Daniel R."/>
            <person name="Brune A."/>
        </authorList>
    </citation>
    <scope>NUCLEOTIDE SEQUENCE [LARGE SCALE GENOMIC DNA]</scope>
    <source>
        <strain evidence="2 3">Am2</strain>
    </source>
</reference>
<dbReference type="GO" id="GO:0005737">
    <property type="term" value="C:cytoplasm"/>
    <property type="evidence" value="ECO:0007669"/>
    <property type="project" value="TreeGrafter"/>
</dbReference>
<keyword evidence="3" id="KW-1185">Reference proteome</keyword>
<evidence type="ECO:0000313" key="2">
    <source>
        <dbReference type="EMBL" id="WNY26558.1"/>
    </source>
</evidence>
<evidence type="ECO:0000259" key="1">
    <source>
        <dbReference type="PROSITE" id="PS51352"/>
    </source>
</evidence>
<dbReference type="SUPFAM" id="SSF52833">
    <property type="entry name" value="Thioredoxin-like"/>
    <property type="match status" value="1"/>
</dbReference>
<dbReference type="InterPro" id="IPR036249">
    <property type="entry name" value="Thioredoxin-like_sf"/>
</dbReference>
<dbReference type="GO" id="GO:0015035">
    <property type="term" value="F:protein-disulfide reductase activity"/>
    <property type="evidence" value="ECO:0007669"/>
    <property type="project" value="TreeGrafter"/>
</dbReference>
<protein>
    <submittedName>
        <fullName evidence="2">Thioredoxin</fullName>
    </submittedName>
</protein>
<dbReference type="Proteomes" id="UP001304970">
    <property type="component" value="Chromosome"/>
</dbReference>
<accession>A0AA97A5K0</accession>
<sequence>MANNITEATTKTWDSIIESSDKPVIGMFYMTTCTHCQRMKPVFEELSEKYGKKVTFVRIEAMDNIDITKRYGIRAAPAFKYFKNGKLLNETDVALSAEQVTQIVADLADGKL</sequence>
<proteinExistence type="predicted"/>
<dbReference type="RefSeq" id="WP_338098080.1">
    <property type="nucleotide sequence ID" value="NZ_CP131061.1"/>
</dbReference>
<evidence type="ECO:0000313" key="3">
    <source>
        <dbReference type="Proteomes" id="UP001304970"/>
    </source>
</evidence>
<organism evidence="2 3">
    <name type="scientific">Methanolapillus ohkumae</name>
    <dbReference type="NCBI Taxonomy" id="3028298"/>
    <lineage>
        <taxon>Archaea</taxon>
        <taxon>Methanobacteriati</taxon>
        <taxon>Methanobacteriota</taxon>
        <taxon>Stenosarchaea group</taxon>
        <taxon>Methanomicrobia</taxon>
        <taxon>Methanosarcinales</taxon>
        <taxon>Methanosarcinaceae</taxon>
        <taxon>Methanolapillus</taxon>
    </lineage>
</organism>
<dbReference type="Gene3D" id="3.40.30.10">
    <property type="entry name" value="Glutaredoxin"/>
    <property type="match status" value="1"/>
</dbReference>
<feature type="domain" description="Thioredoxin" evidence="1">
    <location>
        <begin position="1"/>
        <end position="109"/>
    </location>
</feature>
<dbReference type="AlphaFoldDB" id="A0AA97A5K0"/>
<name>A0AA97A5K0_9EURY</name>
<dbReference type="InterPro" id="IPR013766">
    <property type="entry name" value="Thioredoxin_domain"/>
</dbReference>